<dbReference type="SUPFAM" id="SSF57184">
    <property type="entry name" value="Growth factor receptor domain"/>
    <property type="match status" value="1"/>
</dbReference>
<feature type="chain" id="PRO_5035237921" evidence="6">
    <location>
        <begin position="35"/>
        <end position="785"/>
    </location>
</feature>
<dbReference type="GO" id="GO:0045930">
    <property type="term" value="P:negative regulation of mitotic cell cycle"/>
    <property type="evidence" value="ECO:0007669"/>
    <property type="project" value="InterPro"/>
</dbReference>
<name>A0A8J4N6K8_EUDMI</name>
<comment type="caution">
    <text evidence="8">The sequence shown here is derived from an EMBL/GenBank/DDBJ whole genome shotgun (WGS) entry which is preliminary data.</text>
</comment>
<feature type="non-terminal residue" evidence="8">
    <location>
        <position position="785"/>
    </location>
</feature>
<dbReference type="GO" id="GO:0007399">
    <property type="term" value="P:nervous system development"/>
    <property type="evidence" value="ECO:0007669"/>
    <property type="project" value="TreeGrafter"/>
</dbReference>
<dbReference type="GO" id="GO:0071300">
    <property type="term" value="P:cellular response to retinoic acid"/>
    <property type="evidence" value="ECO:0007669"/>
    <property type="project" value="TreeGrafter"/>
</dbReference>
<dbReference type="AlphaFoldDB" id="A0A8J4N6K8"/>
<dbReference type="GO" id="GO:0045666">
    <property type="term" value="P:positive regulation of neuron differentiation"/>
    <property type="evidence" value="ECO:0007669"/>
    <property type="project" value="InterPro"/>
</dbReference>
<dbReference type="InterPro" id="IPR006212">
    <property type="entry name" value="Furin_repeat"/>
</dbReference>
<accession>A0A8J4N6K8</accession>
<dbReference type="EMBL" id="VULC01015949">
    <property type="protein sequence ID" value="KAF1518251.1"/>
    <property type="molecule type" value="Genomic_DNA"/>
</dbReference>
<dbReference type="InterPro" id="IPR057450">
    <property type="entry name" value="BRINP_EGF"/>
</dbReference>
<dbReference type="PANTHER" id="PTHR15564:SF8">
    <property type="entry name" value="BMP_RETINOIC ACID-INDUCIBLE NEURAL-SPECIFIC PROTEIN 2"/>
    <property type="match status" value="1"/>
</dbReference>
<evidence type="ECO:0000313" key="9">
    <source>
        <dbReference type="Proteomes" id="UP000782854"/>
    </source>
</evidence>
<dbReference type="Pfam" id="PF19052">
    <property type="entry name" value="BRINP_C"/>
    <property type="match status" value="1"/>
</dbReference>
<evidence type="ECO:0000313" key="8">
    <source>
        <dbReference type="EMBL" id="KAF1518251.1"/>
    </source>
</evidence>
<evidence type="ECO:0000259" key="7">
    <source>
        <dbReference type="SMART" id="SM00457"/>
    </source>
</evidence>
<dbReference type="Proteomes" id="UP000782854">
    <property type="component" value="Unassembled WGS sequence"/>
</dbReference>
<sequence length="785" mass="88995">MGRQDLPRADGPPLMLPWPLAFLALSACCHWGVASEVGGTVPQQHAAAATPSSSSSSAGRAPLDWLLTDRGPFYRAQEYVDFMERYRQGFTTRYRIYREFARWKVNNLALERKDFFSLPLPLAPEFIRNIRLLGRRPSPQQITDSLIKKYGTHFLLAATLGGEESLTIFVDKRKLSRRAEPAGGAGNSSGVSLETLHQLAASYFIDRESTLRRLHHIQIATAAIKVTETRTGPLGCSNYDNLDSVSSVLVQSPENKVQLQGLQTVLPSYLRERFVAAALSYIACSSTGELVCHRSDCHCQCQPTFPRCNCPEADIQALESSLAQLRRAWESHHGQFEESEEFQALVKRLPGDHFLNRTAISHFWAMDLDVQHRYQQLGTSLKLLSRKTHRLIRRLFNLSKRCHRQPRFKLPKERSLPYWWSRAQSLLYCSETTMPGTFLEESHSCTCPSDQPSCQGSIPCALGEGPACATCAEDNSTRCGTCNHGYVLTQGFCRPEVADSLEHYLGLETDLQDLELKYLLQKRDSRIEVHSIFISNDMRLGSWFDPSWRKRMLLTLKSNKYKPGLVHVMLALSLQICLTKNSTLEPVMAIYVNPFGGSHSESWFMPVNEGSFPDWERTNVDASAQCQNWTLTLGNKWKTFFETVHVYLRSRIKSLDDSSNETIYYEPLEMADPSKNLGYMKINSLQVFGYSLPFEPDAIRDLILQLDYPYTQGSQDSAMLQLLEIRDRVNRLSPPGKTRLDLFTCLLRHRLKLANNEVVRIQSSLRAFNAKLPNAVEQETGKLCS</sequence>
<dbReference type="GO" id="GO:0005737">
    <property type="term" value="C:cytoplasm"/>
    <property type="evidence" value="ECO:0007669"/>
    <property type="project" value="TreeGrafter"/>
</dbReference>
<gene>
    <name evidence="8" type="primary">Brinp2</name>
    <name evidence="8" type="ORF">FQV19_0005551</name>
</gene>
<dbReference type="InterPro" id="IPR020864">
    <property type="entry name" value="MACPF"/>
</dbReference>
<comment type="similarity">
    <text evidence="1">Belongs to the BRINP family.</text>
</comment>
<dbReference type="InterPro" id="IPR009030">
    <property type="entry name" value="Growth_fac_rcpt_cys_sf"/>
</dbReference>
<dbReference type="InterPro" id="IPR057671">
    <property type="entry name" value="BRINP_C"/>
</dbReference>
<evidence type="ECO:0000256" key="4">
    <source>
        <dbReference type="ARBA" id="ARBA00023180"/>
    </source>
</evidence>
<evidence type="ECO:0000256" key="1">
    <source>
        <dbReference type="ARBA" id="ARBA00010360"/>
    </source>
</evidence>
<dbReference type="CDD" id="cd00064">
    <property type="entry name" value="FU"/>
    <property type="match status" value="1"/>
</dbReference>
<evidence type="ECO:0000256" key="2">
    <source>
        <dbReference type="ARBA" id="ARBA00022729"/>
    </source>
</evidence>
<evidence type="ECO:0000256" key="6">
    <source>
        <dbReference type="SAM" id="SignalP"/>
    </source>
</evidence>
<dbReference type="SMART" id="SM00457">
    <property type="entry name" value="MACPF"/>
    <property type="match status" value="1"/>
</dbReference>
<dbReference type="PROSITE" id="PS51257">
    <property type="entry name" value="PROKAR_LIPOPROTEIN"/>
    <property type="match status" value="1"/>
</dbReference>
<proteinExistence type="inferred from homology"/>
<organism evidence="8 9">
    <name type="scientific">Eudyptula minor</name>
    <name type="common">Little blue penguin</name>
    <name type="synonym">Aptenodytes minor</name>
    <dbReference type="NCBI Taxonomy" id="37083"/>
    <lineage>
        <taxon>Eukaryota</taxon>
        <taxon>Metazoa</taxon>
        <taxon>Chordata</taxon>
        <taxon>Craniata</taxon>
        <taxon>Vertebrata</taxon>
        <taxon>Euteleostomi</taxon>
        <taxon>Archelosauria</taxon>
        <taxon>Archosauria</taxon>
        <taxon>Dinosauria</taxon>
        <taxon>Saurischia</taxon>
        <taxon>Theropoda</taxon>
        <taxon>Coelurosauria</taxon>
        <taxon>Aves</taxon>
        <taxon>Neognathae</taxon>
        <taxon>Neoaves</taxon>
        <taxon>Aequornithes</taxon>
        <taxon>Sphenisciformes</taxon>
        <taxon>Spheniscidae</taxon>
        <taxon>Eudyptula</taxon>
    </lineage>
</organism>
<protein>
    <submittedName>
        <fullName evidence="8">BMP/retinoic acid-inducible neural-specific protein 2</fullName>
    </submittedName>
</protein>
<feature type="non-terminal residue" evidence="8">
    <location>
        <position position="1"/>
    </location>
</feature>
<evidence type="ECO:0000256" key="5">
    <source>
        <dbReference type="ARBA" id="ARBA00023306"/>
    </source>
</evidence>
<dbReference type="OrthoDB" id="10013872at2759"/>
<keyword evidence="5" id="KW-0131">Cell cycle</keyword>
<dbReference type="Pfam" id="PF25415">
    <property type="entry name" value="EGF_BRNP1-3"/>
    <property type="match status" value="1"/>
</dbReference>
<dbReference type="PANTHER" id="PTHR15564">
    <property type="entry name" value="MACPF DOMAIN-CONTAINING PROTEIN"/>
    <property type="match status" value="1"/>
</dbReference>
<keyword evidence="9" id="KW-1185">Reference proteome</keyword>
<keyword evidence="4" id="KW-0325">Glycoprotein</keyword>
<evidence type="ECO:0000256" key="3">
    <source>
        <dbReference type="ARBA" id="ARBA00022810"/>
    </source>
</evidence>
<dbReference type="Pfam" id="PF01823">
    <property type="entry name" value="MACPF"/>
    <property type="match status" value="1"/>
</dbReference>
<dbReference type="GO" id="GO:0043025">
    <property type="term" value="C:neuronal cell body"/>
    <property type="evidence" value="ECO:0007669"/>
    <property type="project" value="TreeGrafter"/>
</dbReference>
<keyword evidence="2 6" id="KW-0732">Signal</keyword>
<reference evidence="8" key="1">
    <citation type="journal article" date="2019" name="Gigascience">
        <title>High-coverage genomes to elucidate the evolution of penguins.</title>
        <authorList>
            <person name="Pan H."/>
            <person name="Cole T.L."/>
            <person name="Bi X."/>
            <person name="Fang M."/>
            <person name="Zhou C."/>
            <person name="Yang Z."/>
            <person name="Ksepka D.T."/>
            <person name="Hart T."/>
            <person name="Bouzat J.L."/>
            <person name="Argilla L.S."/>
            <person name="Bertelsen M.F."/>
            <person name="Boersma P.D."/>
            <person name="Bost C.A."/>
            <person name="Cherel Y."/>
            <person name="Dann P."/>
            <person name="Fiddaman S.R."/>
            <person name="Howard P."/>
            <person name="Labuschagne K."/>
            <person name="Mattern T."/>
            <person name="Miller G."/>
            <person name="Parker P."/>
            <person name="Phillips R.A."/>
            <person name="Quillfeldt P."/>
            <person name="Ryan P.G."/>
            <person name="Taylor H."/>
            <person name="Thompson D.R."/>
            <person name="Young M.J."/>
            <person name="Ellegaard M.R."/>
            <person name="Gilbert M.T.P."/>
            <person name="Sinding M.S."/>
            <person name="Pacheco G."/>
            <person name="Shepherd L.D."/>
            <person name="Tennyson A.J.D."/>
            <person name="Grosser S."/>
            <person name="Kay E."/>
            <person name="Nupen L.J."/>
            <person name="Ellenberg U."/>
            <person name="Houston D.M."/>
            <person name="Reeve A.H."/>
            <person name="Johnson K."/>
            <person name="Masello J.F."/>
            <person name="Stracke T."/>
            <person name="McKinlay B."/>
            <person name="Borboroglu P.G."/>
            <person name="Zhang D.X."/>
            <person name="Zhang G."/>
        </authorList>
    </citation>
    <scope>NUCLEOTIDE SEQUENCE</scope>
    <source>
        <strain evidence="8">Gonzo</strain>
    </source>
</reference>
<dbReference type="InterPro" id="IPR033237">
    <property type="entry name" value="BRINP"/>
</dbReference>
<keyword evidence="3" id="KW-0338">Growth arrest</keyword>
<feature type="signal peptide" evidence="6">
    <location>
        <begin position="1"/>
        <end position="34"/>
    </location>
</feature>
<dbReference type="GO" id="GO:0030425">
    <property type="term" value="C:dendrite"/>
    <property type="evidence" value="ECO:0007669"/>
    <property type="project" value="TreeGrafter"/>
</dbReference>
<feature type="domain" description="MACPF" evidence="7">
    <location>
        <begin position="97"/>
        <end position="283"/>
    </location>
</feature>